<dbReference type="PANTHER" id="PTHR22901">
    <property type="entry name" value="SIALATE O-ACETYLESTERASE"/>
    <property type="match status" value="1"/>
</dbReference>
<dbReference type="GO" id="GO:0001681">
    <property type="term" value="F:sialate O-acetylesterase activity"/>
    <property type="evidence" value="ECO:0007669"/>
    <property type="project" value="InterPro"/>
</dbReference>
<dbReference type="InterPro" id="IPR039329">
    <property type="entry name" value="SIAE"/>
</dbReference>
<protein>
    <recommendedName>
        <fullName evidence="2">Sialate O-acetylesterase domain-containing protein</fullName>
    </recommendedName>
</protein>
<accession>A0A5J4Q3N2</accession>
<dbReference type="AlphaFoldDB" id="A0A5J4Q3N2"/>
<dbReference type="Gene3D" id="3.40.50.1110">
    <property type="entry name" value="SGNH hydrolase"/>
    <property type="match status" value="1"/>
</dbReference>
<evidence type="ECO:0000259" key="2">
    <source>
        <dbReference type="Pfam" id="PF03629"/>
    </source>
</evidence>
<dbReference type="GO" id="GO:0005975">
    <property type="term" value="P:carbohydrate metabolic process"/>
    <property type="evidence" value="ECO:0007669"/>
    <property type="project" value="TreeGrafter"/>
</dbReference>
<dbReference type="Pfam" id="PF03629">
    <property type="entry name" value="SASA"/>
    <property type="match status" value="1"/>
</dbReference>
<dbReference type="PANTHER" id="PTHR22901:SF0">
    <property type="entry name" value="SIALATE O-ACETYLESTERASE"/>
    <property type="match status" value="1"/>
</dbReference>
<name>A0A5J4Q3N2_9ZZZZ</name>
<evidence type="ECO:0000256" key="1">
    <source>
        <dbReference type="ARBA" id="ARBA00022801"/>
    </source>
</evidence>
<gene>
    <name evidence="3" type="ORF">EZS27_034055</name>
</gene>
<evidence type="ECO:0000313" key="3">
    <source>
        <dbReference type="EMBL" id="KAA6315494.1"/>
    </source>
</evidence>
<dbReference type="InterPro" id="IPR036514">
    <property type="entry name" value="SGNH_hydro_sf"/>
</dbReference>
<proteinExistence type="predicted"/>
<dbReference type="SUPFAM" id="SSF52266">
    <property type="entry name" value="SGNH hydrolase"/>
    <property type="match status" value="1"/>
</dbReference>
<keyword evidence="1" id="KW-0378">Hydrolase</keyword>
<dbReference type="InterPro" id="IPR005181">
    <property type="entry name" value="SASA"/>
</dbReference>
<dbReference type="EMBL" id="SNRY01005232">
    <property type="protein sequence ID" value="KAA6315494.1"/>
    <property type="molecule type" value="Genomic_DNA"/>
</dbReference>
<comment type="caution">
    <text evidence="3">The sequence shown here is derived from an EMBL/GenBank/DDBJ whole genome shotgun (WGS) entry which is preliminary data.</text>
</comment>
<feature type="domain" description="Sialate O-acetylesterase" evidence="2">
    <location>
        <begin position="77"/>
        <end position="275"/>
    </location>
</feature>
<sequence length="282" mass="31481">MVLQQQTRVKIWGEATAKTKVTVKTTWDNKTYTTTTDGEGCWLLTVSTPVAIVGGSPYEISISDGEEIILKNIFIGEVWFCSGQSNMEMPIRGFDGQPIKGANDVIAKAKPQTPIRIFTTDSKDGNWIRQFSKQPQTDCKGEWLENTSDNVANTSAIAYFFAQYIQDILGVPVGIIVSSWGGSKVEAWMSREVLSPFTEVNLSHLDNDDVIKQPNVTPCVLYNAKIAPLTNYVIRGFLWYQGESNRDKPELYSRLMPVFAADIRDKWNIGGISFLFCSNSPL</sequence>
<organism evidence="3">
    <name type="scientific">termite gut metagenome</name>
    <dbReference type="NCBI Taxonomy" id="433724"/>
    <lineage>
        <taxon>unclassified sequences</taxon>
        <taxon>metagenomes</taxon>
        <taxon>organismal metagenomes</taxon>
    </lineage>
</organism>
<reference evidence="3" key="1">
    <citation type="submission" date="2019-03" db="EMBL/GenBank/DDBJ databases">
        <title>Single cell metagenomics reveals metabolic interactions within the superorganism composed of flagellate Streblomastix strix and complex community of Bacteroidetes bacteria on its surface.</title>
        <authorList>
            <person name="Treitli S.C."/>
            <person name="Kolisko M."/>
            <person name="Husnik F."/>
            <person name="Keeling P."/>
            <person name="Hampl V."/>
        </authorList>
    </citation>
    <scope>NUCLEOTIDE SEQUENCE</scope>
    <source>
        <strain evidence="3">STM</strain>
    </source>
</reference>